<evidence type="ECO:0000259" key="2">
    <source>
        <dbReference type="Pfam" id="PF04083"/>
    </source>
</evidence>
<feature type="compositionally biased region" description="Low complexity" evidence="1">
    <location>
        <begin position="54"/>
        <end position="68"/>
    </location>
</feature>
<feature type="region of interest" description="Disordered" evidence="1">
    <location>
        <begin position="46"/>
        <end position="68"/>
    </location>
</feature>
<keyword evidence="4" id="KW-1185">Reference proteome</keyword>
<dbReference type="GO" id="GO:0006629">
    <property type="term" value="P:lipid metabolic process"/>
    <property type="evidence" value="ECO:0007669"/>
    <property type="project" value="InterPro"/>
</dbReference>
<accession>A0A8J2PZM6</accession>
<sequence length="271" mass="29617">MMIYTVMFGFIKIGAGKMEVAFVVLLLAAVHSTNCLPGLGSSIRSNLNPKTLQSPDGSSTSSRTPSIISNCDVNPPAPNPEQDGFSAPEIIHAAGYPNETHQVTTSDGYILTMHRIRKDGGIPILLMHGILCSSRDWLMQRGNNSLPYQLWLAGYDVWMGNMRGNNYSLSHETIPDPINNPAFWDFSFDQIAQKDYPTSIDYVLSSTNNTELQCLGYSLGTTTLIAGLIRLPEYQKKCKCFTGLAPVTTNGNITSIALKGPAEFPLPEEPL</sequence>
<dbReference type="Proteomes" id="UP000708208">
    <property type="component" value="Unassembled WGS sequence"/>
</dbReference>
<name>A0A8J2PZM6_9HEXA</name>
<dbReference type="InterPro" id="IPR006693">
    <property type="entry name" value="AB_hydrolase_lipase"/>
</dbReference>
<protein>
    <recommendedName>
        <fullName evidence="2">Partial AB-hydrolase lipase domain-containing protein</fullName>
    </recommendedName>
</protein>
<evidence type="ECO:0000313" key="3">
    <source>
        <dbReference type="EMBL" id="CAG7834402.1"/>
    </source>
</evidence>
<dbReference type="AlphaFoldDB" id="A0A8J2PZM6"/>
<evidence type="ECO:0000256" key="1">
    <source>
        <dbReference type="SAM" id="MobiDB-lite"/>
    </source>
</evidence>
<feature type="domain" description="Partial AB-hydrolase lipase" evidence="2">
    <location>
        <begin position="88"/>
        <end position="140"/>
    </location>
</feature>
<organism evidence="3 4">
    <name type="scientific">Allacma fusca</name>
    <dbReference type="NCBI Taxonomy" id="39272"/>
    <lineage>
        <taxon>Eukaryota</taxon>
        <taxon>Metazoa</taxon>
        <taxon>Ecdysozoa</taxon>
        <taxon>Arthropoda</taxon>
        <taxon>Hexapoda</taxon>
        <taxon>Collembola</taxon>
        <taxon>Symphypleona</taxon>
        <taxon>Sminthuridae</taxon>
        <taxon>Allacma</taxon>
    </lineage>
</organism>
<dbReference type="PANTHER" id="PTHR11005">
    <property type="entry name" value="LYSOSOMAL ACID LIPASE-RELATED"/>
    <property type="match status" value="1"/>
</dbReference>
<gene>
    <name evidence="3" type="ORF">AFUS01_LOCUS43915</name>
</gene>
<comment type="caution">
    <text evidence="3">The sequence shown here is derived from an EMBL/GenBank/DDBJ whole genome shotgun (WGS) entry which is preliminary data.</text>
</comment>
<proteinExistence type="predicted"/>
<reference evidence="3" key="1">
    <citation type="submission" date="2021-06" db="EMBL/GenBank/DDBJ databases">
        <authorList>
            <person name="Hodson N. C."/>
            <person name="Mongue J. A."/>
            <person name="Jaron S. K."/>
        </authorList>
    </citation>
    <scope>NUCLEOTIDE SEQUENCE</scope>
</reference>
<dbReference type="OrthoDB" id="9974421at2759"/>
<dbReference type="EMBL" id="CAJVCH010570227">
    <property type="protein sequence ID" value="CAG7834402.1"/>
    <property type="molecule type" value="Genomic_DNA"/>
</dbReference>
<evidence type="ECO:0000313" key="4">
    <source>
        <dbReference type="Proteomes" id="UP000708208"/>
    </source>
</evidence>
<dbReference type="Pfam" id="PF04083">
    <property type="entry name" value="Abhydro_lipase"/>
    <property type="match status" value="1"/>
</dbReference>